<keyword evidence="2" id="KW-1185">Reference proteome</keyword>
<protein>
    <submittedName>
        <fullName evidence="1">Uncharacterized protein</fullName>
    </submittedName>
</protein>
<dbReference type="Proteomes" id="UP000283383">
    <property type="component" value="Unassembled WGS sequence"/>
</dbReference>
<reference evidence="1 2" key="1">
    <citation type="journal article" date="2018" name="BMC Genomics">
        <title>Comparative genome analyses reveal sequence features reflecting distinct modes of host-adaptation between dicot and monocot powdery mildew.</title>
        <authorList>
            <person name="Wu Y."/>
            <person name="Ma X."/>
            <person name="Pan Z."/>
            <person name="Kale S.D."/>
            <person name="Song Y."/>
            <person name="King H."/>
            <person name="Zhang Q."/>
            <person name="Presley C."/>
            <person name="Deng X."/>
            <person name="Wei C.I."/>
            <person name="Xiao S."/>
        </authorList>
    </citation>
    <scope>NUCLEOTIDE SEQUENCE [LARGE SCALE GENOMIC DNA]</scope>
    <source>
        <strain evidence="1">UMSG3</strain>
    </source>
</reference>
<gene>
    <name evidence="1" type="ORF">GcM3_074008</name>
</gene>
<dbReference type="AlphaFoldDB" id="A0A420IR67"/>
<dbReference type="EMBL" id="MCBQ01007485">
    <property type="protein sequence ID" value="RKF77059.1"/>
    <property type="molecule type" value="Genomic_DNA"/>
</dbReference>
<dbReference type="InterPro" id="IPR056539">
    <property type="entry name" value="NuiA-like"/>
</dbReference>
<organism evidence="1 2">
    <name type="scientific">Golovinomyces cichoracearum</name>
    <dbReference type="NCBI Taxonomy" id="62708"/>
    <lineage>
        <taxon>Eukaryota</taxon>
        <taxon>Fungi</taxon>
        <taxon>Dikarya</taxon>
        <taxon>Ascomycota</taxon>
        <taxon>Pezizomycotina</taxon>
        <taxon>Leotiomycetes</taxon>
        <taxon>Erysiphales</taxon>
        <taxon>Erysiphaceae</taxon>
        <taxon>Golovinomyces</taxon>
    </lineage>
</organism>
<proteinExistence type="predicted"/>
<comment type="caution">
    <text evidence="1">The sequence shown here is derived from an EMBL/GenBank/DDBJ whole genome shotgun (WGS) entry which is preliminary data.</text>
</comment>
<sequence length="266" mass="30590">MTLHPKVHLSMERAARRVAQETKLLSCSRNLYSDRESLYPSFFKRGNNYLRPHRWQTCSNRWRLPEETTASIFLHPLNTFLRSTYPSRQDSFYKHSKQFFHLSHLHQDKRIETMSDESYMKFLEDANKVHSFDGTTGKPKLKNLDHDADVPEVLREAINDAYYVSEADEPFLPVALRVENGLPDAESFAKLVHHPNPTGAGVKILKVIEWDRHGQYGEIVDAVNAAVQHSAVQVYRVEISSASSEYWIVGVRDSFMLGVKALSIET</sequence>
<evidence type="ECO:0000313" key="2">
    <source>
        <dbReference type="Proteomes" id="UP000283383"/>
    </source>
</evidence>
<dbReference type="Gene3D" id="3.40.1460.10">
    <property type="entry name" value="Nuclease A inhibitor-like"/>
    <property type="match status" value="1"/>
</dbReference>
<name>A0A420IR67_9PEZI</name>
<dbReference type="PANTHER" id="PTHR42093">
    <property type="match status" value="1"/>
</dbReference>
<accession>A0A420IR67</accession>
<dbReference type="Pfam" id="PF23151">
    <property type="entry name" value="NuiA_2"/>
    <property type="match status" value="1"/>
</dbReference>
<evidence type="ECO:0000313" key="1">
    <source>
        <dbReference type="EMBL" id="RKF77059.1"/>
    </source>
</evidence>
<dbReference type="PANTHER" id="PTHR42093:SF1">
    <property type="match status" value="1"/>
</dbReference>